<keyword evidence="1" id="KW-1133">Transmembrane helix</keyword>
<dbReference type="AlphaFoldDB" id="A0A0B0IGT2"/>
<reference evidence="2 3" key="1">
    <citation type="submission" date="2014-09" db="EMBL/GenBank/DDBJ databases">
        <title>Genome sequencing and annotation of Bacillus Okhensis strain Kh10-101T.</title>
        <authorList>
            <person name="Prakash J.S."/>
        </authorList>
    </citation>
    <scope>NUCLEOTIDE SEQUENCE [LARGE SCALE GENOMIC DNA]</scope>
    <source>
        <strain evidence="3">Kh10-101T</strain>
    </source>
</reference>
<feature type="transmembrane region" description="Helical" evidence="1">
    <location>
        <begin position="35"/>
        <end position="57"/>
    </location>
</feature>
<keyword evidence="1" id="KW-0472">Membrane</keyword>
<keyword evidence="1" id="KW-0812">Transmembrane</keyword>
<gene>
    <name evidence="2" type="ORF">LQ50_16340</name>
</gene>
<name>A0A0B0IGT2_9BACI</name>
<dbReference type="EMBL" id="JRJU01000021">
    <property type="protein sequence ID" value="KHF39269.1"/>
    <property type="molecule type" value="Genomic_DNA"/>
</dbReference>
<feature type="transmembrane region" description="Helical" evidence="1">
    <location>
        <begin position="7"/>
        <end position="29"/>
    </location>
</feature>
<dbReference type="OrthoDB" id="9941741at2"/>
<evidence type="ECO:0000313" key="2">
    <source>
        <dbReference type="EMBL" id="KHF39269.1"/>
    </source>
</evidence>
<sequence length="71" mass="7752">MKDLNVITLILYFSAIVAISTGILIQIQFDMSDGTVILISIGSLFGGFLLIGIAELIRVLTKISRQLVENK</sequence>
<dbReference type="Proteomes" id="UP000030832">
    <property type="component" value="Unassembled WGS sequence"/>
</dbReference>
<proteinExistence type="predicted"/>
<dbReference type="RefSeq" id="WP_034630926.1">
    <property type="nucleotide sequence ID" value="NZ_JRJU01000021.1"/>
</dbReference>
<evidence type="ECO:0000256" key="1">
    <source>
        <dbReference type="SAM" id="Phobius"/>
    </source>
</evidence>
<comment type="caution">
    <text evidence="2">The sequence shown here is derived from an EMBL/GenBank/DDBJ whole genome shotgun (WGS) entry which is preliminary data.</text>
</comment>
<organism evidence="2 3">
    <name type="scientific">Halalkalibacter okhensis</name>
    <dbReference type="NCBI Taxonomy" id="333138"/>
    <lineage>
        <taxon>Bacteria</taxon>
        <taxon>Bacillati</taxon>
        <taxon>Bacillota</taxon>
        <taxon>Bacilli</taxon>
        <taxon>Bacillales</taxon>
        <taxon>Bacillaceae</taxon>
        <taxon>Halalkalibacter</taxon>
    </lineage>
</organism>
<evidence type="ECO:0000313" key="3">
    <source>
        <dbReference type="Proteomes" id="UP000030832"/>
    </source>
</evidence>
<protein>
    <submittedName>
        <fullName evidence="2">Uncharacterized protein</fullName>
    </submittedName>
</protein>
<keyword evidence="3" id="KW-1185">Reference proteome</keyword>
<accession>A0A0B0IGT2</accession>